<dbReference type="EMBL" id="UZAU01000547">
    <property type="status" value="NOT_ANNOTATED_CDS"/>
    <property type="molecule type" value="Genomic_DNA"/>
</dbReference>
<dbReference type="Gramene" id="evm.model.05.1885">
    <property type="protein sequence ID" value="cds.evm.model.05.1885"/>
    <property type="gene ID" value="evm.TU.05.1885"/>
</dbReference>
<dbReference type="EnsemblPlants" id="evm.model.05.1885">
    <property type="protein sequence ID" value="cds.evm.model.05.1885"/>
    <property type="gene ID" value="evm.TU.05.1885"/>
</dbReference>
<evidence type="ECO:0000256" key="1">
    <source>
        <dbReference type="SAM" id="MobiDB-lite"/>
    </source>
</evidence>
<protein>
    <submittedName>
        <fullName evidence="2">Uncharacterized protein</fullName>
    </submittedName>
</protein>
<reference evidence="2" key="1">
    <citation type="submission" date="2018-11" db="EMBL/GenBank/DDBJ databases">
        <authorList>
            <person name="Grassa J C."/>
        </authorList>
    </citation>
    <scope>NUCLEOTIDE SEQUENCE [LARGE SCALE GENOMIC DNA]</scope>
</reference>
<feature type="compositionally biased region" description="Basic and acidic residues" evidence="1">
    <location>
        <begin position="51"/>
        <end position="70"/>
    </location>
</feature>
<accession>A0A803PNB9</accession>
<dbReference type="Proteomes" id="UP000596661">
    <property type="component" value="Chromosome 5"/>
</dbReference>
<dbReference type="AlphaFoldDB" id="A0A803PNB9"/>
<evidence type="ECO:0000313" key="3">
    <source>
        <dbReference type="Proteomes" id="UP000596661"/>
    </source>
</evidence>
<feature type="region of interest" description="Disordered" evidence="1">
    <location>
        <begin position="49"/>
        <end position="82"/>
    </location>
</feature>
<proteinExistence type="predicted"/>
<feature type="region of interest" description="Disordered" evidence="1">
    <location>
        <begin position="15"/>
        <end position="34"/>
    </location>
</feature>
<sequence>MLRLRMLCELVRQGKLKSKLKKPKKQGPTSTADVRKMKKMDSVLGVEPIDFSEKEGDGDMEKTVRSKDADLFPAPLSPKSSL</sequence>
<organism evidence="2 3">
    <name type="scientific">Cannabis sativa</name>
    <name type="common">Hemp</name>
    <name type="synonym">Marijuana</name>
    <dbReference type="NCBI Taxonomy" id="3483"/>
    <lineage>
        <taxon>Eukaryota</taxon>
        <taxon>Viridiplantae</taxon>
        <taxon>Streptophyta</taxon>
        <taxon>Embryophyta</taxon>
        <taxon>Tracheophyta</taxon>
        <taxon>Spermatophyta</taxon>
        <taxon>Magnoliopsida</taxon>
        <taxon>eudicotyledons</taxon>
        <taxon>Gunneridae</taxon>
        <taxon>Pentapetalae</taxon>
        <taxon>rosids</taxon>
        <taxon>fabids</taxon>
        <taxon>Rosales</taxon>
        <taxon>Cannabaceae</taxon>
        <taxon>Cannabis</taxon>
    </lineage>
</organism>
<reference evidence="2" key="2">
    <citation type="submission" date="2021-03" db="UniProtKB">
        <authorList>
            <consortium name="EnsemblPlants"/>
        </authorList>
    </citation>
    <scope>IDENTIFICATION</scope>
</reference>
<evidence type="ECO:0000313" key="2">
    <source>
        <dbReference type="EnsemblPlants" id="cds.evm.model.05.1885"/>
    </source>
</evidence>
<keyword evidence="3" id="KW-1185">Reference proteome</keyword>
<name>A0A803PNB9_CANSA</name>
<feature type="compositionally biased region" description="Basic residues" evidence="1">
    <location>
        <begin position="15"/>
        <end position="25"/>
    </location>
</feature>